<dbReference type="GO" id="GO:0005829">
    <property type="term" value="C:cytosol"/>
    <property type="evidence" value="ECO:0007669"/>
    <property type="project" value="TreeGrafter"/>
</dbReference>
<dbReference type="Gene3D" id="1.10.150.20">
    <property type="entry name" value="5' to 3' exonuclease, C-terminal subdomain"/>
    <property type="match status" value="1"/>
</dbReference>
<dbReference type="GO" id="GO:0003887">
    <property type="term" value="F:DNA-directed DNA polymerase activity"/>
    <property type="evidence" value="ECO:0007669"/>
    <property type="project" value="UniProtKB-KW"/>
</dbReference>
<sequence>MDYSNEPTGVFLLIDNKSFYATVECTMRGLDPLTTPLVVMSEAANTGGGLVMAASPTAKREFHIQNVFRQRNLPRDGRIIVVPPRMNLYINKNLAVNQIFAEYVDPKDLLPYSIDESILNITDSWHLFSNNILDVIRQIQHEVKSKLSLITTVGVGNNPLQAKLALDIYAKHNREFIGVITNQTVKQKIWPIKNLTDVWGINERTKARLNRLGIHSMYQLAHCDPFELHAALGIMGDQLYATAWGIDRTDLHSTILRRSRGVGNSQVLPRDYNDVNEIELVIKEIGAQVASRLREQGKQAEGVYLSIGYSMGAVDKDGNTGFAHSLKLDNATAETQTINQQLIYLFEKYWDNHATVREIGVSCTRLVDRFGEQLSIFNDNAYNPLHLEETMDIIRHRFGKTSIVRASSLQHGGTFIARSGLVGGHNGGNSLE</sequence>
<organism evidence="7 8">
    <name type="scientific">Candidatus Limosilactobacillus merdigallinarum</name>
    <dbReference type="NCBI Taxonomy" id="2838652"/>
    <lineage>
        <taxon>Bacteria</taxon>
        <taxon>Bacillati</taxon>
        <taxon>Bacillota</taxon>
        <taxon>Bacilli</taxon>
        <taxon>Lactobacillales</taxon>
        <taxon>Lactobacillaceae</taxon>
        <taxon>Limosilactobacillus</taxon>
    </lineage>
</organism>
<dbReference type="GO" id="GO:0006281">
    <property type="term" value="P:DNA repair"/>
    <property type="evidence" value="ECO:0007669"/>
    <property type="project" value="InterPro"/>
</dbReference>
<keyword evidence="2" id="KW-0515">Mutator protein</keyword>
<evidence type="ECO:0000256" key="1">
    <source>
        <dbReference type="ARBA" id="ARBA00010945"/>
    </source>
</evidence>
<reference evidence="7" key="1">
    <citation type="journal article" date="2021" name="PeerJ">
        <title>Extensive microbial diversity within the chicken gut microbiome revealed by metagenomics and culture.</title>
        <authorList>
            <person name="Gilroy R."/>
            <person name="Ravi A."/>
            <person name="Getino M."/>
            <person name="Pursley I."/>
            <person name="Horton D.L."/>
            <person name="Alikhan N.F."/>
            <person name="Baker D."/>
            <person name="Gharbi K."/>
            <person name="Hall N."/>
            <person name="Watson M."/>
            <person name="Adriaenssens E.M."/>
            <person name="Foster-Nyarko E."/>
            <person name="Jarju S."/>
            <person name="Secka A."/>
            <person name="Antonio M."/>
            <person name="Oren A."/>
            <person name="Chaudhuri R.R."/>
            <person name="La Ragione R."/>
            <person name="Hildebrand F."/>
            <person name="Pallen M.J."/>
        </authorList>
    </citation>
    <scope>NUCLEOTIDE SEQUENCE</scope>
    <source>
        <strain evidence="7">ChiSxjej3B15-572</strain>
    </source>
</reference>
<dbReference type="PROSITE" id="PS50173">
    <property type="entry name" value="UMUC"/>
    <property type="match status" value="1"/>
</dbReference>
<dbReference type="GO" id="GO:0042276">
    <property type="term" value="P:error-prone translesion synthesis"/>
    <property type="evidence" value="ECO:0007669"/>
    <property type="project" value="TreeGrafter"/>
</dbReference>
<dbReference type="SUPFAM" id="SSF100879">
    <property type="entry name" value="Lesion bypass DNA polymerase (Y-family), little finger domain"/>
    <property type="match status" value="1"/>
</dbReference>
<dbReference type="InterPro" id="IPR017961">
    <property type="entry name" value="DNA_pol_Y-fam_little_finger"/>
</dbReference>
<dbReference type="SUPFAM" id="SSF56672">
    <property type="entry name" value="DNA/RNA polymerases"/>
    <property type="match status" value="1"/>
</dbReference>
<evidence type="ECO:0000313" key="7">
    <source>
        <dbReference type="EMBL" id="HIX35897.1"/>
    </source>
</evidence>
<feature type="domain" description="UmuC" evidence="6">
    <location>
        <begin position="11"/>
        <end position="202"/>
    </location>
</feature>
<name>A0A9D1VI81_9LACO</name>
<evidence type="ECO:0000313" key="8">
    <source>
        <dbReference type="Proteomes" id="UP000824231"/>
    </source>
</evidence>
<gene>
    <name evidence="7" type="ORF">H9856_05865</name>
</gene>
<dbReference type="CDD" id="cd01700">
    <property type="entry name" value="PolY_Pol_V_umuC"/>
    <property type="match status" value="1"/>
</dbReference>
<dbReference type="PANTHER" id="PTHR11076">
    <property type="entry name" value="DNA REPAIR POLYMERASE UMUC / TRANSFERASE FAMILY MEMBER"/>
    <property type="match status" value="1"/>
</dbReference>
<keyword evidence="5" id="KW-0239">DNA-directed DNA polymerase</keyword>
<dbReference type="GO" id="GO:0006260">
    <property type="term" value="P:DNA replication"/>
    <property type="evidence" value="ECO:0007669"/>
    <property type="project" value="UniProtKB-KW"/>
</dbReference>
<dbReference type="InterPro" id="IPR050116">
    <property type="entry name" value="DNA_polymerase-Y"/>
</dbReference>
<dbReference type="InterPro" id="IPR036775">
    <property type="entry name" value="DNA_pol_Y-fam_lit_finger_sf"/>
</dbReference>
<evidence type="ECO:0000256" key="5">
    <source>
        <dbReference type="ARBA" id="ARBA00022932"/>
    </source>
</evidence>
<accession>A0A9D1VI81</accession>
<dbReference type="Pfam" id="PF11799">
    <property type="entry name" value="IMS_C"/>
    <property type="match status" value="1"/>
</dbReference>
<dbReference type="GO" id="GO:0003684">
    <property type="term" value="F:damaged DNA binding"/>
    <property type="evidence" value="ECO:0007669"/>
    <property type="project" value="InterPro"/>
</dbReference>
<dbReference type="InterPro" id="IPR043128">
    <property type="entry name" value="Rev_trsase/Diguanyl_cyclase"/>
</dbReference>
<comment type="similarity">
    <text evidence="1">Belongs to the DNA polymerase type-Y family.</text>
</comment>
<dbReference type="Gene3D" id="3.30.70.270">
    <property type="match status" value="1"/>
</dbReference>
<comment type="caution">
    <text evidence="7">The sequence shown here is derived from an EMBL/GenBank/DDBJ whole genome shotgun (WGS) entry which is preliminary data.</text>
</comment>
<evidence type="ECO:0000256" key="4">
    <source>
        <dbReference type="ARBA" id="ARBA00022705"/>
    </source>
</evidence>
<dbReference type="Proteomes" id="UP000824231">
    <property type="component" value="Unassembled WGS sequence"/>
</dbReference>
<proteinExistence type="inferred from homology"/>
<keyword evidence="3" id="KW-0548">Nucleotidyltransferase</keyword>
<keyword evidence="5" id="KW-0808">Transferase</keyword>
<dbReference type="Gene3D" id="3.30.1490.100">
    <property type="entry name" value="DNA polymerase, Y-family, little finger domain"/>
    <property type="match status" value="1"/>
</dbReference>
<dbReference type="InterPro" id="IPR001126">
    <property type="entry name" value="UmuC"/>
</dbReference>
<dbReference type="InterPro" id="IPR043502">
    <property type="entry name" value="DNA/RNA_pol_sf"/>
</dbReference>
<dbReference type="Gene3D" id="3.40.1170.60">
    <property type="match status" value="1"/>
</dbReference>
<dbReference type="AlphaFoldDB" id="A0A9D1VI81"/>
<dbReference type="GO" id="GO:0009432">
    <property type="term" value="P:SOS response"/>
    <property type="evidence" value="ECO:0007669"/>
    <property type="project" value="TreeGrafter"/>
</dbReference>
<keyword evidence="4" id="KW-0235">DNA replication</keyword>
<evidence type="ECO:0000256" key="3">
    <source>
        <dbReference type="ARBA" id="ARBA00022695"/>
    </source>
</evidence>
<dbReference type="EMBL" id="DXFH01000024">
    <property type="protein sequence ID" value="HIX35897.1"/>
    <property type="molecule type" value="Genomic_DNA"/>
</dbReference>
<evidence type="ECO:0000256" key="2">
    <source>
        <dbReference type="ARBA" id="ARBA00022457"/>
    </source>
</evidence>
<protein>
    <submittedName>
        <fullName evidence="7">Y-family DNA polymerase</fullName>
    </submittedName>
</protein>
<reference evidence="7" key="2">
    <citation type="submission" date="2021-04" db="EMBL/GenBank/DDBJ databases">
        <authorList>
            <person name="Gilroy R."/>
        </authorList>
    </citation>
    <scope>NUCLEOTIDE SEQUENCE</scope>
    <source>
        <strain evidence="7">ChiSxjej3B15-572</strain>
    </source>
</reference>
<dbReference type="PANTHER" id="PTHR11076:SF35">
    <property type="entry name" value="DNA REPAIR PROTEIN HOMOLOG YOBH"/>
    <property type="match status" value="1"/>
</dbReference>
<evidence type="ECO:0000259" key="6">
    <source>
        <dbReference type="PROSITE" id="PS50173"/>
    </source>
</evidence>
<dbReference type="Pfam" id="PF00817">
    <property type="entry name" value="IMS"/>
    <property type="match status" value="1"/>
</dbReference>